<dbReference type="EMBL" id="BMQQ01000012">
    <property type="protein sequence ID" value="GGT38644.1"/>
    <property type="molecule type" value="Genomic_DNA"/>
</dbReference>
<dbReference type="RefSeq" id="WP_189202504.1">
    <property type="nucleotide sequence ID" value="NZ_BMQQ01000012.1"/>
</dbReference>
<dbReference type="Pfam" id="PF06224">
    <property type="entry name" value="AlkZ-like"/>
    <property type="match status" value="1"/>
</dbReference>
<comment type="caution">
    <text evidence="1">The sequence shown here is derived from an EMBL/GenBank/DDBJ whole genome shotgun (WGS) entry which is preliminary data.</text>
</comment>
<organism evidence="1 2">
    <name type="scientific">Streptomyces purpureus</name>
    <dbReference type="NCBI Taxonomy" id="1951"/>
    <lineage>
        <taxon>Bacteria</taxon>
        <taxon>Bacillati</taxon>
        <taxon>Actinomycetota</taxon>
        <taxon>Actinomycetes</taxon>
        <taxon>Kitasatosporales</taxon>
        <taxon>Streptomycetaceae</taxon>
        <taxon>Streptomyces</taxon>
    </lineage>
</organism>
<reference evidence="1" key="2">
    <citation type="submission" date="2020-09" db="EMBL/GenBank/DDBJ databases">
        <authorList>
            <person name="Sun Q."/>
            <person name="Ohkuma M."/>
        </authorList>
    </citation>
    <scope>NUCLEOTIDE SEQUENCE</scope>
    <source>
        <strain evidence="1">JCM 3172</strain>
    </source>
</reference>
<sequence>MGAARRLIEDGERRRRVGVRHRLASGARGPSVEDVAEALVALHATDAATVFLAVGARLQDSRGTVAAVERALYEERTLARMHGMRHTLFVFPVGIAPVVQASTTHAVAVRERAVFLKHLAAAGGFDAHWLEQTERETLSALAARGEATAVQLGSDVPRLREKLVYEAGTAREVTQSVSTRLLRTLGTEGRVVRGRPLGSWTSSQFRWAIAPPMPELPAADAQSELVRHWLATCGPATEADLKWWTGWKVTDVRKALAAIGAEAVGLEDGTTGFVLAGDTEEAPEPEPWAALLPALDPTAMGWQQRDWFLDPDHRAELFDRSGNIGPTVWWNGRVIGSWAQRAADGEIVWHLFAPQGREVLDAIEAEAGRLASWLGGARITPRFRTPLERRLTQL</sequence>
<dbReference type="AlphaFoldDB" id="A0A918H5Y4"/>
<dbReference type="Proteomes" id="UP000619486">
    <property type="component" value="Unassembled WGS sequence"/>
</dbReference>
<keyword evidence="2" id="KW-1185">Reference proteome</keyword>
<gene>
    <name evidence="1" type="ORF">GCM10014713_35500</name>
</gene>
<reference evidence="1" key="1">
    <citation type="journal article" date="2014" name="Int. J. Syst. Evol. Microbiol.">
        <title>Complete genome sequence of Corynebacterium casei LMG S-19264T (=DSM 44701T), isolated from a smear-ripened cheese.</title>
        <authorList>
            <consortium name="US DOE Joint Genome Institute (JGI-PGF)"/>
            <person name="Walter F."/>
            <person name="Albersmeier A."/>
            <person name="Kalinowski J."/>
            <person name="Ruckert C."/>
        </authorList>
    </citation>
    <scope>NUCLEOTIDE SEQUENCE</scope>
    <source>
        <strain evidence="1">JCM 3172</strain>
    </source>
</reference>
<evidence type="ECO:0000313" key="2">
    <source>
        <dbReference type="Proteomes" id="UP000619486"/>
    </source>
</evidence>
<accession>A0A918H5Y4</accession>
<evidence type="ECO:0008006" key="3">
    <source>
        <dbReference type="Google" id="ProtNLM"/>
    </source>
</evidence>
<evidence type="ECO:0000313" key="1">
    <source>
        <dbReference type="EMBL" id="GGT38644.1"/>
    </source>
</evidence>
<dbReference type="PANTHER" id="PTHR38479:SF2">
    <property type="entry name" value="WINGED HELIX DNA-BINDING DOMAIN-CONTAINING PROTEIN"/>
    <property type="match status" value="1"/>
</dbReference>
<proteinExistence type="predicted"/>
<protein>
    <recommendedName>
        <fullName evidence="3">Winged helix DNA-binding domain-containing protein</fullName>
    </recommendedName>
</protein>
<dbReference type="InterPro" id="IPR009351">
    <property type="entry name" value="AlkZ-like"/>
</dbReference>
<dbReference type="PANTHER" id="PTHR38479">
    <property type="entry name" value="LMO0824 PROTEIN"/>
    <property type="match status" value="1"/>
</dbReference>
<name>A0A918H5Y4_9ACTN</name>